<keyword evidence="2" id="KW-1185">Reference proteome</keyword>
<comment type="caution">
    <text evidence="1">The sequence shown here is derived from an EMBL/GenBank/DDBJ whole genome shotgun (WGS) entry which is preliminary data.</text>
</comment>
<dbReference type="OrthoDB" id="10478696at2759"/>
<evidence type="ECO:0000313" key="2">
    <source>
        <dbReference type="Proteomes" id="UP000186922"/>
    </source>
</evidence>
<evidence type="ECO:0000313" key="1">
    <source>
        <dbReference type="EMBL" id="GAU89610.1"/>
    </source>
</evidence>
<organism evidence="1 2">
    <name type="scientific">Ramazzottius varieornatus</name>
    <name type="common">Water bear</name>
    <name type="synonym">Tardigrade</name>
    <dbReference type="NCBI Taxonomy" id="947166"/>
    <lineage>
        <taxon>Eukaryota</taxon>
        <taxon>Metazoa</taxon>
        <taxon>Ecdysozoa</taxon>
        <taxon>Tardigrada</taxon>
        <taxon>Eutardigrada</taxon>
        <taxon>Parachela</taxon>
        <taxon>Hypsibioidea</taxon>
        <taxon>Ramazzottiidae</taxon>
        <taxon>Ramazzottius</taxon>
    </lineage>
</organism>
<proteinExistence type="predicted"/>
<sequence>MSRIRPFSVHLFYNASNLRFTMWTFVKCRILLFLVALLVFALADAARTCMATGTPCTWRPEISMKACCSGMCNVQLGQEEGVCT</sequence>
<dbReference type="Proteomes" id="UP000186922">
    <property type="component" value="Unassembled WGS sequence"/>
</dbReference>
<protein>
    <submittedName>
        <fullName evidence="1">Uncharacterized protein</fullName>
    </submittedName>
</protein>
<gene>
    <name evidence="1" type="primary">RvY_02142-1</name>
    <name evidence="1" type="synonym">RvY_02142.1</name>
    <name evidence="1" type="ORF">RvY_02142</name>
</gene>
<dbReference type="AlphaFoldDB" id="A0A1D1UM34"/>
<name>A0A1D1UM34_RAMVA</name>
<dbReference type="EMBL" id="BDGG01000001">
    <property type="protein sequence ID" value="GAU89610.1"/>
    <property type="molecule type" value="Genomic_DNA"/>
</dbReference>
<accession>A0A1D1UM34</accession>
<reference evidence="1 2" key="1">
    <citation type="journal article" date="2016" name="Nat. Commun.">
        <title>Extremotolerant tardigrade genome and improved radiotolerance of human cultured cells by tardigrade-unique protein.</title>
        <authorList>
            <person name="Hashimoto T."/>
            <person name="Horikawa D.D."/>
            <person name="Saito Y."/>
            <person name="Kuwahara H."/>
            <person name="Kozuka-Hata H."/>
            <person name="Shin-I T."/>
            <person name="Minakuchi Y."/>
            <person name="Ohishi K."/>
            <person name="Motoyama A."/>
            <person name="Aizu T."/>
            <person name="Enomoto A."/>
            <person name="Kondo K."/>
            <person name="Tanaka S."/>
            <person name="Hara Y."/>
            <person name="Koshikawa S."/>
            <person name="Sagara H."/>
            <person name="Miura T."/>
            <person name="Yokobori S."/>
            <person name="Miyagawa K."/>
            <person name="Suzuki Y."/>
            <person name="Kubo T."/>
            <person name="Oyama M."/>
            <person name="Kohara Y."/>
            <person name="Fujiyama A."/>
            <person name="Arakawa K."/>
            <person name="Katayama T."/>
            <person name="Toyoda A."/>
            <person name="Kunieda T."/>
        </authorList>
    </citation>
    <scope>NUCLEOTIDE SEQUENCE [LARGE SCALE GENOMIC DNA]</scope>
    <source>
        <strain evidence="1 2">YOKOZUNA-1</strain>
    </source>
</reference>